<evidence type="ECO:0000313" key="2">
    <source>
        <dbReference type="EMBL" id="SFF49321.1"/>
    </source>
</evidence>
<keyword evidence="1" id="KW-0175">Coiled coil</keyword>
<evidence type="ECO:0000313" key="3">
    <source>
        <dbReference type="Proteomes" id="UP000183410"/>
    </source>
</evidence>
<dbReference type="RefSeq" id="WP_046229737.1">
    <property type="nucleotide sequence ID" value="NZ_FONN01000055.1"/>
</dbReference>
<reference evidence="3" key="1">
    <citation type="submission" date="2016-10" db="EMBL/GenBank/DDBJ databases">
        <authorList>
            <person name="Varghese N."/>
            <person name="Submissions S."/>
        </authorList>
    </citation>
    <scope>NUCLEOTIDE SEQUENCE [LARGE SCALE GENOMIC DNA]</scope>
    <source>
        <strain evidence="3">CGMCC 1.10223</strain>
    </source>
</reference>
<evidence type="ECO:0000256" key="1">
    <source>
        <dbReference type="SAM" id="Coils"/>
    </source>
</evidence>
<gene>
    <name evidence="2" type="ORF">SAMN04487969_1553</name>
</gene>
<name>A0A1I2J9E1_9BACL</name>
<dbReference type="AlphaFoldDB" id="A0A1I2J9E1"/>
<protein>
    <submittedName>
        <fullName evidence="2">Uncharacterized protein</fullName>
    </submittedName>
</protein>
<proteinExistence type="predicted"/>
<organism evidence="2 3">
    <name type="scientific">Paenibacillus algorifonticola</name>
    <dbReference type="NCBI Taxonomy" id="684063"/>
    <lineage>
        <taxon>Bacteria</taxon>
        <taxon>Bacillati</taxon>
        <taxon>Bacillota</taxon>
        <taxon>Bacilli</taxon>
        <taxon>Bacillales</taxon>
        <taxon>Paenibacillaceae</taxon>
        <taxon>Paenibacillus</taxon>
    </lineage>
</organism>
<keyword evidence="3" id="KW-1185">Reference proteome</keyword>
<accession>A0A1I2J9E1</accession>
<feature type="coiled-coil region" evidence="1">
    <location>
        <begin position="35"/>
        <end position="62"/>
    </location>
</feature>
<dbReference type="Proteomes" id="UP000183410">
    <property type="component" value="Unassembled WGS sequence"/>
</dbReference>
<dbReference type="EMBL" id="FONN01000055">
    <property type="protein sequence ID" value="SFF49321.1"/>
    <property type="molecule type" value="Genomic_DNA"/>
</dbReference>
<sequence>MSMDLTHIRVTTDIKLELEKIKSRYSHVSSVSDAITHLIEENKRFQRRMEEQAKEFQKERELRNLNDLTLGVDRKNHLRTLQDELSLRNPEQIVDLLIHHYENNDKLDRSTLLFFASLKS</sequence>